<accession>A0A8T1MU98</accession>
<reference evidence="6 7" key="2">
    <citation type="journal article" date="2021" name="Genomics">
        <title>High-quality reference genome for Clonorchis sinensis.</title>
        <authorList>
            <person name="Young N.D."/>
            <person name="Stroehlein A.J."/>
            <person name="Kinkar L."/>
            <person name="Wang T."/>
            <person name="Sohn W.M."/>
            <person name="Chang B.C.H."/>
            <person name="Kaur P."/>
            <person name="Weisz D."/>
            <person name="Dudchenko O."/>
            <person name="Aiden E.L."/>
            <person name="Korhonen P.K."/>
            <person name="Gasser R.B."/>
        </authorList>
    </citation>
    <scope>NUCLEOTIDE SEQUENCE [LARGE SCALE GENOMIC DNA]</scope>
    <source>
        <strain evidence="6">Cs-k2</strain>
    </source>
</reference>
<evidence type="ECO:0000256" key="4">
    <source>
        <dbReference type="SAM" id="MobiDB-lite"/>
    </source>
</evidence>
<dbReference type="Gene3D" id="3.30.40.10">
    <property type="entry name" value="Zinc/RING finger domain, C3HC4 (zinc finger)"/>
    <property type="match status" value="2"/>
</dbReference>
<evidence type="ECO:0000256" key="1">
    <source>
        <dbReference type="ARBA" id="ARBA00022723"/>
    </source>
</evidence>
<protein>
    <recommendedName>
        <fullName evidence="5">TRAFD1/XAF1 zinc finger domain-containing protein</fullName>
    </recommendedName>
</protein>
<feature type="domain" description="TRAFD1/XAF1 zinc finger" evidence="5">
    <location>
        <begin position="96"/>
        <end position="130"/>
    </location>
</feature>
<keyword evidence="2" id="KW-0863">Zinc-finger</keyword>
<keyword evidence="1" id="KW-0479">Metal-binding</keyword>
<evidence type="ECO:0000313" key="6">
    <source>
        <dbReference type="EMBL" id="KAG5452435.1"/>
    </source>
</evidence>
<dbReference type="InterPro" id="IPR051986">
    <property type="entry name" value="Innate_Immune_Apopt_Reg"/>
</dbReference>
<feature type="compositionally biased region" description="Polar residues" evidence="4">
    <location>
        <begin position="332"/>
        <end position="395"/>
    </location>
</feature>
<evidence type="ECO:0000256" key="3">
    <source>
        <dbReference type="ARBA" id="ARBA00022833"/>
    </source>
</evidence>
<keyword evidence="3" id="KW-0862">Zinc</keyword>
<dbReference type="GO" id="GO:0005739">
    <property type="term" value="C:mitochondrion"/>
    <property type="evidence" value="ECO:0007669"/>
    <property type="project" value="TreeGrafter"/>
</dbReference>
<feature type="region of interest" description="Disordered" evidence="4">
    <location>
        <begin position="275"/>
        <end position="410"/>
    </location>
</feature>
<comment type="caution">
    <text evidence="6">The sequence shown here is derived from an EMBL/GenBank/DDBJ whole genome shotgun (WGS) entry which is preliminary data.</text>
</comment>
<dbReference type="PANTHER" id="PTHR16295:SF10">
    <property type="entry name" value="EXPRESSED PROTEIN"/>
    <property type="match status" value="1"/>
</dbReference>
<feature type="compositionally biased region" description="Polar residues" evidence="4">
    <location>
        <begin position="282"/>
        <end position="311"/>
    </location>
</feature>
<dbReference type="Pfam" id="PF23580">
    <property type="entry name" value="Znf_XAF1_N"/>
    <property type="match status" value="1"/>
</dbReference>
<dbReference type="PANTHER" id="PTHR16295">
    <property type="entry name" value="TRAF-TYPE ZINC FINGER PROTEIN-RELATED"/>
    <property type="match status" value="1"/>
</dbReference>
<evidence type="ECO:0000313" key="7">
    <source>
        <dbReference type="Proteomes" id="UP000286415"/>
    </source>
</evidence>
<organism evidence="6 7">
    <name type="scientific">Clonorchis sinensis</name>
    <name type="common">Chinese liver fluke</name>
    <dbReference type="NCBI Taxonomy" id="79923"/>
    <lineage>
        <taxon>Eukaryota</taxon>
        <taxon>Metazoa</taxon>
        <taxon>Spiralia</taxon>
        <taxon>Lophotrochozoa</taxon>
        <taxon>Platyhelminthes</taxon>
        <taxon>Trematoda</taxon>
        <taxon>Digenea</taxon>
        <taxon>Opisthorchiida</taxon>
        <taxon>Opisthorchiata</taxon>
        <taxon>Opisthorchiidae</taxon>
        <taxon>Clonorchis</taxon>
    </lineage>
</organism>
<evidence type="ECO:0000256" key="2">
    <source>
        <dbReference type="ARBA" id="ARBA00022771"/>
    </source>
</evidence>
<dbReference type="OrthoDB" id="6243875at2759"/>
<keyword evidence="7" id="KW-1185">Reference proteome</keyword>
<gene>
    <name evidence="6" type="ORF">CSKR_107135</name>
</gene>
<name>A0A8T1MU98_CLOSI</name>
<dbReference type="AlphaFoldDB" id="A0A8T1MU98"/>
<dbReference type="EMBL" id="NIRI02000042">
    <property type="protein sequence ID" value="KAG5452435.1"/>
    <property type="molecule type" value="Genomic_DNA"/>
</dbReference>
<dbReference type="Pfam" id="PF21366">
    <property type="entry name" value="TRAFD1-XIAF1_ZnF"/>
    <property type="match status" value="1"/>
</dbReference>
<reference evidence="6 7" key="1">
    <citation type="journal article" date="2018" name="Biotechnol. Adv.">
        <title>Improved genomic resources and new bioinformatic workflow for the carcinogenic parasite Clonorchis sinensis: Biotechnological implications.</title>
        <authorList>
            <person name="Wang D."/>
            <person name="Korhonen P.K."/>
            <person name="Gasser R.B."/>
            <person name="Young N.D."/>
        </authorList>
    </citation>
    <scope>NUCLEOTIDE SEQUENCE [LARGE SCALE GENOMIC DNA]</scope>
    <source>
        <strain evidence="6">Cs-k2</strain>
    </source>
</reference>
<sequence>MECEKAEKECLNCGVFISLGNFTVHEAFCVRNLVKCPTCNSVVPKVNFEEHSVQEHALMRCEVCKMRVPRFKMANHQGTCPARPIACHYCELEFPANSYEEHVDRCSSRTELCSGCGKFVMLRDLQTHACVLSYPFENGNKKPEPTGDPDLTSDLELATRLQYMELNQAVSKLGKTGQASMNHELPRKSYTNCFTELNEPQFVPCEFCSELYTVDGFMAHQFSCPENPSSGLTNFHSEETASPPVSVTANLSEVSSNYKELSAKNPKVPVTKPCGAPLDAAPSTNLIISKRSSSVNKVTHSRPIPQTSNGPPSRPKYELPPLRDPLIRQRRTSLNTLGAPRLTTSNVHSTVPSHGSSNPRPGVSSQRRISSVATVTVRPQNCRRSNAPAPNSLTTPGPRFPGIGRRLGGL</sequence>
<dbReference type="InterPro" id="IPR049439">
    <property type="entry name" value="TRAFD1-XIAF1_Znf"/>
</dbReference>
<evidence type="ECO:0000259" key="5">
    <source>
        <dbReference type="Pfam" id="PF21366"/>
    </source>
</evidence>
<dbReference type="InterPro" id="IPR013083">
    <property type="entry name" value="Znf_RING/FYVE/PHD"/>
</dbReference>
<dbReference type="Proteomes" id="UP000286415">
    <property type="component" value="Unassembled WGS sequence"/>
</dbReference>
<proteinExistence type="predicted"/>
<dbReference type="GO" id="GO:0008270">
    <property type="term" value="F:zinc ion binding"/>
    <property type="evidence" value="ECO:0007669"/>
    <property type="project" value="UniProtKB-KW"/>
</dbReference>